<feature type="domain" description="DED" evidence="2">
    <location>
        <begin position="19"/>
        <end position="97"/>
    </location>
</feature>
<evidence type="ECO:0000259" key="2">
    <source>
        <dbReference type="PROSITE" id="PS50168"/>
    </source>
</evidence>
<evidence type="ECO:0000313" key="4">
    <source>
        <dbReference type="RefSeq" id="XP_008591552.1"/>
    </source>
</evidence>
<dbReference type="RefSeq" id="XP_008591552.1">
    <property type="nucleotide sequence ID" value="XM_008593330.1"/>
</dbReference>
<organism evidence="3 4">
    <name type="scientific">Galeopterus variegatus</name>
    <name type="common">Malayan flying lemur</name>
    <name type="synonym">Cynocephalus variegatus</name>
    <dbReference type="NCBI Taxonomy" id="482537"/>
    <lineage>
        <taxon>Eukaryota</taxon>
        <taxon>Metazoa</taxon>
        <taxon>Chordata</taxon>
        <taxon>Craniata</taxon>
        <taxon>Vertebrata</taxon>
        <taxon>Euteleostomi</taxon>
        <taxon>Mammalia</taxon>
        <taxon>Eutheria</taxon>
        <taxon>Euarchontoglires</taxon>
        <taxon>Dermoptera</taxon>
        <taxon>Cynocephalidae</taxon>
        <taxon>Galeopterus</taxon>
    </lineage>
</organism>
<sequence>MTFRHQCLASSSDKNGEMSFREKLLIIDSDLGDYDVKRLKFLCQGLVSHKKLERSSSALDIFNHLLAEEQLSKEEPFLLAELLYLIKQNSLLRHLHCTKEQVESFLPTRRRVSLFIKLLYEVSEGIDSESLKAMTFLLRDQIPNTSM</sequence>
<evidence type="ECO:0000256" key="1">
    <source>
        <dbReference type="ARBA" id="ARBA00022703"/>
    </source>
</evidence>
<dbReference type="PANTHER" id="PTHR48169:SF7">
    <property type="entry name" value="CASPASE 10"/>
    <property type="match status" value="1"/>
</dbReference>
<dbReference type="GeneID" id="103608943"/>
<dbReference type="Proteomes" id="UP000694923">
    <property type="component" value="Unplaced"/>
</dbReference>
<accession>A0ABM0SFB1</accession>
<protein>
    <submittedName>
        <fullName evidence="4">Caspase-10-like</fullName>
    </submittedName>
</protein>
<proteinExistence type="predicted"/>
<reference evidence="4" key="1">
    <citation type="submission" date="2025-08" db="UniProtKB">
        <authorList>
            <consortium name="RefSeq"/>
        </authorList>
    </citation>
    <scope>IDENTIFICATION</scope>
</reference>
<dbReference type="PROSITE" id="PS50168">
    <property type="entry name" value="DED"/>
    <property type="match status" value="2"/>
</dbReference>
<keyword evidence="3" id="KW-1185">Reference proteome</keyword>
<dbReference type="InterPro" id="IPR001875">
    <property type="entry name" value="DED_dom"/>
</dbReference>
<dbReference type="PANTHER" id="PTHR48169">
    <property type="entry name" value="DED DOMAIN-CONTAINING PROTEIN"/>
    <property type="match status" value="1"/>
</dbReference>
<dbReference type="SMART" id="SM00031">
    <property type="entry name" value="DED"/>
    <property type="match status" value="1"/>
</dbReference>
<dbReference type="Gene3D" id="1.10.533.10">
    <property type="entry name" value="Death Domain, Fas"/>
    <property type="match status" value="2"/>
</dbReference>
<feature type="domain" description="DED" evidence="2">
    <location>
        <begin position="114"/>
        <end position="147"/>
    </location>
</feature>
<name>A0ABM0SFB1_GALVR</name>
<dbReference type="Pfam" id="PF01335">
    <property type="entry name" value="DED"/>
    <property type="match status" value="1"/>
</dbReference>
<feature type="non-terminal residue" evidence="4">
    <location>
        <position position="147"/>
    </location>
</feature>
<dbReference type="SUPFAM" id="SSF47986">
    <property type="entry name" value="DEATH domain"/>
    <property type="match status" value="1"/>
</dbReference>
<evidence type="ECO:0000313" key="3">
    <source>
        <dbReference type="Proteomes" id="UP000694923"/>
    </source>
</evidence>
<keyword evidence="1" id="KW-0053">Apoptosis</keyword>
<dbReference type="InterPro" id="IPR011029">
    <property type="entry name" value="DEATH-like_dom_sf"/>
</dbReference>
<gene>
    <name evidence="4" type="primary">LOC103608943</name>
</gene>